<dbReference type="OrthoDB" id="6761515at2759"/>
<accession>A0A9N9SNF1</accession>
<dbReference type="GO" id="GO:0006508">
    <property type="term" value="P:proteolysis"/>
    <property type="evidence" value="ECO:0007669"/>
    <property type="project" value="UniProtKB-KW"/>
</dbReference>
<keyword evidence="3" id="KW-0645">Protease</keyword>
<comment type="subcellular location">
    <subcellularLocation>
        <location evidence="1">Secreted</location>
    </subcellularLocation>
</comment>
<evidence type="ECO:0000313" key="7">
    <source>
        <dbReference type="EMBL" id="CAG9827552.1"/>
    </source>
</evidence>
<keyword evidence="2" id="KW-0964">Secreted</keyword>
<sequence length="202" mass="22500">MIKNKKRDGKGNKDEWLKMKCMRYEKANPGCILFKYRSSETEFHVRVAGRLTSTAIDLQPTYKSLPITEKNIHSLIKLVTSNIIAPEYHDSYKSVPVHNKALERVPESTVSDLDSDLEKKVVFSPKIQPIRLPKQGLHVPTGTPVITAGWGYTNGDSGGPLELNGTLIGIVSWGDQCGKPDSSGVYTKVSDFVTWINEKINI</sequence>
<dbReference type="Pfam" id="PF00089">
    <property type="entry name" value="Trypsin"/>
    <property type="match status" value="1"/>
</dbReference>
<dbReference type="GO" id="GO:0004252">
    <property type="term" value="F:serine-type endopeptidase activity"/>
    <property type="evidence" value="ECO:0007669"/>
    <property type="project" value="InterPro"/>
</dbReference>
<dbReference type="InterPro" id="IPR009003">
    <property type="entry name" value="Peptidase_S1_PA"/>
</dbReference>
<dbReference type="Gene3D" id="2.40.10.10">
    <property type="entry name" value="Trypsin-like serine proteases"/>
    <property type="match status" value="2"/>
</dbReference>
<keyword evidence="8" id="KW-1185">Reference proteome</keyword>
<name>A0A9N9SNF1_DIABA</name>
<dbReference type="Proteomes" id="UP001153709">
    <property type="component" value="Chromosome 1"/>
</dbReference>
<dbReference type="EMBL" id="OU898276">
    <property type="protein sequence ID" value="CAG9827552.1"/>
    <property type="molecule type" value="Genomic_DNA"/>
</dbReference>
<dbReference type="SUPFAM" id="SSF50494">
    <property type="entry name" value="Trypsin-like serine proteases"/>
    <property type="match status" value="1"/>
</dbReference>
<dbReference type="GO" id="GO:0005615">
    <property type="term" value="C:extracellular space"/>
    <property type="evidence" value="ECO:0007669"/>
    <property type="project" value="TreeGrafter"/>
</dbReference>
<keyword evidence="5" id="KW-0720">Serine protease</keyword>
<evidence type="ECO:0000256" key="1">
    <source>
        <dbReference type="ARBA" id="ARBA00004613"/>
    </source>
</evidence>
<dbReference type="PANTHER" id="PTHR24264">
    <property type="entry name" value="TRYPSIN-RELATED"/>
    <property type="match status" value="1"/>
</dbReference>
<dbReference type="InterPro" id="IPR001254">
    <property type="entry name" value="Trypsin_dom"/>
</dbReference>
<evidence type="ECO:0000259" key="6">
    <source>
        <dbReference type="SMART" id="SM00020"/>
    </source>
</evidence>
<dbReference type="SMART" id="SM00020">
    <property type="entry name" value="Tryp_SPc"/>
    <property type="match status" value="1"/>
</dbReference>
<dbReference type="AlphaFoldDB" id="A0A9N9SNF1"/>
<dbReference type="PANTHER" id="PTHR24264:SF65">
    <property type="entry name" value="SRCR DOMAIN-CONTAINING PROTEIN"/>
    <property type="match status" value="1"/>
</dbReference>
<organism evidence="7 8">
    <name type="scientific">Diabrotica balteata</name>
    <name type="common">Banded cucumber beetle</name>
    <dbReference type="NCBI Taxonomy" id="107213"/>
    <lineage>
        <taxon>Eukaryota</taxon>
        <taxon>Metazoa</taxon>
        <taxon>Ecdysozoa</taxon>
        <taxon>Arthropoda</taxon>
        <taxon>Hexapoda</taxon>
        <taxon>Insecta</taxon>
        <taxon>Pterygota</taxon>
        <taxon>Neoptera</taxon>
        <taxon>Endopterygota</taxon>
        <taxon>Coleoptera</taxon>
        <taxon>Polyphaga</taxon>
        <taxon>Cucujiformia</taxon>
        <taxon>Chrysomeloidea</taxon>
        <taxon>Chrysomelidae</taxon>
        <taxon>Galerucinae</taxon>
        <taxon>Diabroticina</taxon>
        <taxon>Diabroticites</taxon>
        <taxon>Diabrotica</taxon>
    </lineage>
</organism>
<evidence type="ECO:0000256" key="5">
    <source>
        <dbReference type="ARBA" id="ARBA00022825"/>
    </source>
</evidence>
<dbReference type="InterPro" id="IPR043504">
    <property type="entry name" value="Peptidase_S1_PA_chymotrypsin"/>
</dbReference>
<reference evidence="7" key="1">
    <citation type="submission" date="2022-01" db="EMBL/GenBank/DDBJ databases">
        <authorList>
            <person name="King R."/>
        </authorList>
    </citation>
    <scope>NUCLEOTIDE SEQUENCE</scope>
</reference>
<dbReference type="InterPro" id="IPR050127">
    <property type="entry name" value="Serine_Proteases_S1"/>
</dbReference>
<evidence type="ECO:0000256" key="2">
    <source>
        <dbReference type="ARBA" id="ARBA00022525"/>
    </source>
</evidence>
<feature type="domain" description="Peptidase S1" evidence="6">
    <location>
        <begin position="46"/>
        <end position="196"/>
    </location>
</feature>
<keyword evidence="4" id="KW-0378">Hydrolase</keyword>
<protein>
    <recommendedName>
        <fullName evidence="6">Peptidase S1 domain-containing protein</fullName>
    </recommendedName>
</protein>
<proteinExistence type="predicted"/>
<evidence type="ECO:0000313" key="8">
    <source>
        <dbReference type="Proteomes" id="UP001153709"/>
    </source>
</evidence>
<evidence type="ECO:0000256" key="3">
    <source>
        <dbReference type="ARBA" id="ARBA00022670"/>
    </source>
</evidence>
<evidence type="ECO:0000256" key="4">
    <source>
        <dbReference type="ARBA" id="ARBA00022801"/>
    </source>
</evidence>
<gene>
    <name evidence="7" type="ORF">DIABBA_LOCUS1541</name>
</gene>